<dbReference type="STRING" id="299262.BWR18_01485"/>
<evidence type="ECO:0000313" key="5">
    <source>
        <dbReference type="Proteomes" id="UP000186336"/>
    </source>
</evidence>
<proteinExistence type="predicted"/>
<dbReference type="GO" id="GO:0000160">
    <property type="term" value="P:phosphorelay signal transduction system"/>
    <property type="evidence" value="ECO:0007669"/>
    <property type="project" value="InterPro"/>
</dbReference>
<dbReference type="Pfam" id="PF00072">
    <property type="entry name" value="Response_reg"/>
    <property type="match status" value="1"/>
</dbReference>
<keyword evidence="5" id="KW-1185">Reference proteome</keyword>
<feature type="domain" description="Response regulatory" evidence="3">
    <location>
        <begin position="5"/>
        <end position="118"/>
    </location>
</feature>
<dbReference type="EMBL" id="CP019312">
    <property type="protein sequence ID" value="APX10515.1"/>
    <property type="molecule type" value="Genomic_DNA"/>
</dbReference>
<dbReference type="PANTHER" id="PTHR44591">
    <property type="entry name" value="STRESS RESPONSE REGULATOR PROTEIN 1"/>
    <property type="match status" value="1"/>
</dbReference>
<dbReference type="RefSeq" id="WP_076626382.1">
    <property type="nucleotide sequence ID" value="NZ_CP019312.1"/>
</dbReference>
<gene>
    <name evidence="4" type="ORF">BWR18_01485</name>
</gene>
<accession>A0A1P8MR42</accession>
<dbReference type="InterPro" id="IPR050595">
    <property type="entry name" value="Bact_response_regulator"/>
</dbReference>
<protein>
    <recommendedName>
        <fullName evidence="3">Response regulatory domain-containing protein</fullName>
    </recommendedName>
</protein>
<dbReference type="InterPro" id="IPR011006">
    <property type="entry name" value="CheY-like_superfamily"/>
</dbReference>
<dbReference type="SMART" id="SM00448">
    <property type="entry name" value="REC"/>
    <property type="match status" value="1"/>
</dbReference>
<dbReference type="PANTHER" id="PTHR44591:SF24">
    <property type="entry name" value="PROTEIN-GLUTAMATE METHYLESTERASE_PROTEIN-GLUTAMINE GLUTAMINASE 1"/>
    <property type="match status" value="1"/>
</dbReference>
<evidence type="ECO:0000256" key="2">
    <source>
        <dbReference type="PROSITE-ProRule" id="PRU00169"/>
    </source>
</evidence>
<organism evidence="4 5">
    <name type="scientific">Tateyamaria omphalii</name>
    <dbReference type="NCBI Taxonomy" id="299262"/>
    <lineage>
        <taxon>Bacteria</taxon>
        <taxon>Pseudomonadati</taxon>
        <taxon>Pseudomonadota</taxon>
        <taxon>Alphaproteobacteria</taxon>
        <taxon>Rhodobacterales</taxon>
        <taxon>Roseobacteraceae</taxon>
        <taxon>Tateyamaria</taxon>
    </lineage>
</organism>
<dbReference type="SUPFAM" id="SSF52172">
    <property type="entry name" value="CheY-like"/>
    <property type="match status" value="1"/>
</dbReference>
<evidence type="ECO:0000313" key="4">
    <source>
        <dbReference type="EMBL" id="APX10515.1"/>
    </source>
</evidence>
<feature type="modified residue" description="4-aspartylphosphate" evidence="2">
    <location>
        <position position="55"/>
    </location>
</feature>
<dbReference type="InterPro" id="IPR001789">
    <property type="entry name" value="Sig_transdc_resp-reg_receiver"/>
</dbReference>
<dbReference type="Proteomes" id="UP000186336">
    <property type="component" value="Chromosome"/>
</dbReference>
<dbReference type="PROSITE" id="PS50110">
    <property type="entry name" value="RESPONSE_REGULATORY"/>
    <property type="match status" value="1"/>
</dbReference>
<name>A0A1P8MR42_9RHOB</name>
<reference evidence="4 5" key="1">
    <citation type="submission" date="2017-01" db="EMBL/GenBank/DDBJ databases">
        <title>Complete genome of Tateyamaria omphalii DOK1-4 isolated from seawater in Dokdo.</title>
        <authorList>
            <person name="Kim J.H."/>
            <person name="Chi W.-J."/>
        </authorList>
    </citation>
    <scope>NUCLEOTIDE SEQUENCE [LARGE SCALE GENOMIC DNA]</scope>
    <source>
        <strain evidence="4 5">DOK1-4</strain>
    </source>
</reference>
<dbReference type="OrthoDB" id="582170at2"/>
<dbReference type="KEGG" id="tom:BWR18_01485"/>
<evidence type="ECO:0000259" key="3">
    <source>
        <dbReference type="PROSITE" id="PS50110"/>
    </source>
</evidence>
<evidence type="ECO:0000256" key="1">
    <source>
        <dbReference type="ARBA" id="ARBA00022553"/>
    </source>
</evidence>
<sequence>MNQKNILILEDEAIIAMDMEMMLEDSGFSVLGPCSSVEAAREAMASRRPDVAILDVNLGRGKTSFAFAEEIHALGVPFVFLSGYSENSVQAPEVLKSALRLAKPVQETDLLSAVNQLMSGLR</sequence>
<dbReference type="AlphaFoldDB" id="A0A1P8MR42"/>
<keyword evidence="1 2" id="KW-0597">Phosphoprotein</keyword>
<dbReference type="Gene3D" id="3.40.50.2300">
    <property type="match status" value="1"/>
</dbReference>